<gene>
    <name evidence="5" type="ORF">G4B88_000747</name>
</gene>
<accession>A0A7J6I3T3</accession>
<keyword evidence="6" id="KW-1185">Reference proteome</keyword>
<evidence type="ECO:0000259" key="1">
    <source>
        <dbReference type="Pfam" id="PF13456"/>
    </source>
</evidence>
<dbReference type="Pfam" id="PF14111">
    <property type="entry name" value="DUF4283"/>
    <property type="match status" value="1"/>
</dbReference>
<dbReference type="Pfam" id="PF13456">
    <property type="entry name" value="RVT_3"/>
    <property type="match status" value="1"/>
</dbReference>
<dbReference type="GO" id="GO:0004523">
    <property type="term" value="F:RNA-DNA hybrid ribonuclease activity"/>
    <property type="evidence" value="ECO:0007669"/>
    <property type="project" value="InterPro"/>
</dbReference>
<protein>
    <recommendedName>
        <fullName evidence="7">CCHC-type domain-containing protein</fullName>
    </recommendedName>
</protein>
<dbReference type="PANTHER" id="PTHR47074:SF11">
    <property type="entry name" value="REVERSE TRANSCRIPTASE-LIKE PROTEIN"/>
    <property type="match status" value="1"/>
</dbReference>
<dbReference type="InterPro" id="IPR052929">
    <property type="entry name" value="RNase_H-like_EbsB-rel"/>
</dbReference>
<organism evidence="5 6">
    <name type="scientific">Cannabis sativa</name>
    <name type="common">Hemp</name>
    <name type="synonym">Marijuana</name>
    <dbReference type="NCBI Taxonomy" id="3483"/>
    <lineage>
        <taxon>Eukaryota</taxon>
        <taxon>Viridiplantae</taxon>
        <taxon>Streptophyta</taxon>
        <taxon>Embryophyta</taxon>
        <taxon>Tracheophyta</taxon>
        <taxon>Spermatophyta</taxon>
        <taxon>Magnoliopsida</taxon>
        <taxon>eudicotyledons</taxon>
        <taxon>Gunneridae</taxon>
        <taxon>Pentapetalae</taxon>
        <taxon>rosids</taxon>
        <taxon>fabids</taxon>
        <taxon>Rosales</taxon>
        <taxon>Cannabaceae</taxon>
        <taxon>Cannabis</taxon>
    </lineage>
</organism>
<feature type="domain" description="DUF4283" evidence="3">
    <location>
        <begin position="48"/>
        <end position="129"/>
    </location>
</feature>
<dbReference type="InterPro" id="IPR002156">
    <property type="entry name" value="RNaseH_domain"/>
</dbReference>
<dbReference type="InterPro" id="IPR025558">
    <property type="entry name" value="DUF4283"/>
</dbReference>
<dbReference type="EMBL" id="JAATIQ010000011">
    <property type="protein sequence ID" value="KAF4401699.1"/>
    <property type="molecule type" value="Genomic_DNA"/>
</dbReference>
<feature type="domain" description="Zinc knuckle CX2CX4HX4C" evidence="4">
    <location>
        <begin position="210"/>
        <end position="240"/>
    </location>
</feature>
<sequence>MHSPEKSLPEGLLNKPVTAMEKLLSQTNNLTVLDEDGWEINEDGGAEVGKLCAIGRLCSNRTMNRSLIKTILGRVWGLPEKVWGVEIKHTSMNAIFLVFSFKSSQDLNRILIKNPWFLNNGTLILERMKEIPSNWESCLSRIQLSGRILSLPPKLITQKNLERLAGMAGEIIEVQKADVAKISSKGFFTFKVWCDLSKPICPGFLFPYEGRKLWLPFRYDRLPYMCFNCGCIGHEMKVCLDPTRRVVEDSNNIKQGFGTWLKVDGKKDITYIFGKGTMGSGSNLNSGIPQCIDNRNPIPTNLRKESEQGKLKNSALLTPPAIAVAQYTHESGIADMEVIVEKGSSSIDKFVGKRTGLINEVSQTPEEKNLINHKRNGDWREELMGNSSSILATPNSLDPQLSTTIQKASSIETVQLFEVPVTYESNINKSGLSEGKTKRRKITPKRLKNGVQEALGFTMSKRGRITKSVKRLSKRCGVIPFQPTLYQISNFSYKAVGRSFMGGIEGKNKTSTRETLIIDEGEWKTEEIASWFHKEDIPWVLGITPSKERNDTIGWSLTTNGLYTVASGYKLRFRDPNIAECSDNSANRAWWKVVWGSRLTPKMKIFIWRVFHNWLQVKTELIKRGMSMNITCNRCKSHVEDVCHALWNCPKLHNVWKHFGFIHLFPSSLRHAPDFLMVMKGKLSKEEFIFFIGITWLIWFRRNKCIFQNKDIEDSIWIPWAMEMLELHLASAQKDSISKLSKDKVRWSPHPLGSFIINTDASLIDGQPGCGLGVIILDHLGALVAAATEFIPGCLSVPLAETLAIRLALKLAATKSLQNFYIASDSQSVITALKGHTRINTDWGILLEDCILASKSFYNLSFIFTPRKCNTVAHCLANWSRLFHVSDVWTSYILDCAAASLKAYLPLGASV</sequence>
<dbReference type="Pfam" id="PF14392">
    <property type="entry name" value="zf-CCHC_4"/>
    <property type="match status" value="1"/>
</dbReference>
<evidence type="ECO:0000313" key="5">
    <source>
        <dbReference type="EMBL" id="KAF4401699.1"/>
    </source>
</evidence>
<dbReference type="InterPro" id="IPR025836">
    <property type="entry name" value="Zn_knuckle_CX2CX4HX4C"/>
</dbReference>
<evidence type="ECO:0008006" key="7">
    <source>
        <dbReference type="Google" id="ProtNLM"/>
    </source>
</evidence>
<dbReference type="InterPro" id="IPR012337">
    <property type="entry name" value="RNaseH-like_sf"/>
</dbReference>
<dbReference type="GO" id="GO:0003676">
    <property type="term" value="F:nucleic acid binding"/>
    <property type="evidence" value="ECO:0007669"/>
    <property type="project" value="InterPro"/>
</dbReference>
<reference evidence="5 6" key="1">
    <citation type="journal article" date="2020" name="bioRxiv">
        <title>Sequence and annotation of 42 cannabis genomes reveals extensive copy number variation in cannabinoid synthesis and pathogen resistance genes.</title>
        <authorList>
            <person name="Mckernan K.J."/>
            <person name="Helbert Y."/>
            <person name="Kane L.T."/>
            <person name="Ebling H."/>
            <person name="Zhang L."/>
            <person name="Liu B."/>
            <person name="Eaton Z."/>
            <person name="Mclaughlin S."/>
            <person name="Kingan S."/>
            <person name="Baybayan P."/>
            <person name="Concepcion G."/>
            <person name="Jordan M."/>
            <person name="Riva A."/>
            <person name="Barbazuk W."/>
            <person name="Harkins T."/>
        </authorList>
    </citation>
    <scope>NUCLEOTIDE SEQUENCE [LARGE SCALE GENOMIC DNA]</scope>
    <source>
        <strain evidence="6">cv. Jamaican Lion 4</strain>
        <tissue evidence="5">Leaf</tissue>
    </source>
</reference>
<proteinExistence type="predicted"/>
<dbReference type="CDD" id="cd06222">
    <property type="entry name" value="RNase_H_like"/>
    <property type="match status" value="1"/>
</dbReference>
<dbReference type="AlphaFoldDB" id="A0A7J6I3T3"/>
<comment type="caution">
    <text evidence="5">The sequence shown here is derived from an EMBL/GenBank/DDBJ whole genome shotgun (WGS) entry which is preliminary data.</text>
</comment>
<evidence type="ECO:0000259" key="3">
    <source>
        <dbReference type="Pfam" id="PF14111"/>
    </source>
</evidence>
<dbReference type="InterPro" id="IPR036397">
    <property type="entry name" value="RNaseH_sf"/>
</dbReference>
<dbReference type="SUPFAM" id="SSF53098">
    <property type="entry name" value="Ribonuclease H-like"/>
    <property type="match status" value="1"/>
</dbReference>
<name>A0A7J6I3T3_CANSA</name>
<dbReference type="PANTHER" id="PTHR47074">
    <property type="entry name" value="BNAC02G40300D PROTEIN"/>
    <property type="match status" value="1"/>
</dbReference>
<dbReference type="Pfam" id="PF13966">
    <property type="entry name" value="zf-RVT"/>
    <property type="match status" value="1"/>
</dbReference>
<dbReference type="InterPro" id="IPR044730">
    <property type="entry name" value="RNase_H-like_dom_plant"/>
</dbReference>
<dbReference type="Proteomes" id="UP000583929">
    <property type="component" value="Unassembled WGS sequence"/>
</dbReference>
<evidence type="ECO:0000259" key="4">
    <source>
        <dbReference type="Pfam" id="PF14392"/>
    </source>
</evidence>
<dbReference type="Gene3D" id="3.30.420.10">
    <property type="entry name" value="Ribonuclease H-like superfamily/Ribonuclease H"/>
    <property type="match status" value="1"/>
</dbReference>
<feature type="domain" description="Reverse transcriptase zinc-binding" evidence="2">
    <location>
        <begin position="583"/>
        <end position="656"/>
    </location>
</feature>
<dbReference type="InterPro" id="IPR026960">
    <property type="entry name" value="RVT-Znf"/>
</dbReference>
<feature type="domain" description="RNase H type-1" evidence="1">
    <location>
        <begin position="758"/>
        <end position="879"/>
    </location>
</feature>
<evidence type="ECO:0000259" key="2">
    <source>
        <dbReference type="Pfam" id="PF13966"/>
    </source>
</evidence>
<evidence type="ECO:0000313" key="6">
    <source>
        <dbReference type="Proteomes" id="UP000583929"/>
    </source>
</evidence>